<dbReference type="PANTHER" id="PTHR24305:SF166">
    <property type="entry name" value="CYTOCHROME P450 12A4, MITOCHONDRIAL-RELATED"/>
    <property type="match status" value="1"/>
</dbReference>
<dbReference type="Pfam" id="PF00067">
    <property type="entry name" value="p450"/>
    <property type="match status" value="1"/>
</dbReference>
<dbReference type="PROSITE" id="PS00086">
    <property type="entry name" value="CYTOCHROME_P450"/>
    <property type="match status" value="1"/>
</dbReference>
<feature type="region of interest" description="Disordered" evidence="4">
    <location>
        <begin position="1"/>
        <end position="20"/>
    </location>
</feature>
<sequence>MSRMQVVMNDTPTPSQARALFQPPHAKPLTGQESFVEATWKFIRNPVEGFGPLTYRQPIVTAKTMGQTLHIISDPVGMTDVLVRHADKFTKTAIDARILGPATKEGLLSVHGEQWKRQRKSVAPMFRKRHMADLAPLMTEAIAGFTERLGHRPNLDLSTAMAELTFDVLAKALLGDPKGLDRERLKVATRAVVTGAGTLRPDDLLPWPRWVPRPMTPNGSRALRRLKRAADDLIAERTVHPTDDLVGLLIDADNLSQRERRDNLIGFFIAGHETTALTLTWALYLLGRDRPTLERVRAEVLEICGLKSVEYEQLDQLIFTRAVIDETMRLYPPAPILNREPQEPVEILGRTLRPGDAVLLNNYVMHRTERLWTDPLLFDPDRFLRDPLLSKKGAPYMPFGAGPRICVGAAFAIMESMMVLATLARDFDIIVADDVYPRPLMTVTLRPEGGVPARLERVVQ</sequence>
<dbReference type="InterPro" id="IPR001128">
    <property type="entry name" value="Cyt_P450"/>
</dbReference>
<evidence type="ECO:0000256" key="2">
    <source>
        <dbReference type="ARBA" id="ARBA00010617"/>
    </source>
</evidence>
<proteinExistence type="inferred from homology"/>
<accession>A0ABQ5VAS6</accession>
<evidence type="ECO:0000256" key="1">
    <source>
        <dbReference type="ARBA" id="ARBA00001971"/>
    </source>
</evidence>
<dbReference type="InterPro" id="IPR002401">
    <property type="entry name" value="Cyt_P450_E_grp-I"/>
</dbReference>
<dbReference type="SUPFAM" id="SSF48264">
    <property type="entry name" value="Cytochrome P450"/>
    <property type="match status" value="1"/>
</dbReference>
<comment type="similarity">
    <text evidence="2 3">Belongs to the cytochrome P450 family.</text>
</comment>
<reference evidence="5" key="2">
    <citation type="submission" date="2023-01" db="EMBL/GenBank/DDBJ databases">
        <title>Draft genome sequence of Algimonas ampicilliniresistens strain NBRC 108219.</title>
        <authorList>
            <person name="Sun Q."/>
            <person name="Mori K."/>
        </authorList>
    </citation>
    <scope>NUCLEOTIDE SEQUENCE</scope>
    <source>
        <strain evidence="5">NBRC 108219</strain>
    </source>
</reference>
<keyword evidence="3" id="KW-0560">Oxidoreductase</keyword>
<keyword evidence="3" id="KW-0503">Monooxygenase</keyword>
<reference evidence="5" key="1">
    <citation type="journal article" date="2014" name="Int. J. Syst. Evol. Microbiol.">
        <title>Complete genome of a new Firmicutes species belonging to the dominant human colonic microbiota ('Ruminococcus bicirculans') reveals two chromosomes and a selective capacity to utilize plant glucans.</title>
        <authorList>
            <consortium name="NISC Comparative Sequencing Program"/>
            <person name="Wegmann U."/>
            <person name="Louis P."/>
            <person name="Goesmann A."/>
            <person name="Henrissat B."/>
            <person name="Duncan S.H."/>
            <person name="Flint H.J."/>
        </authorList>
    </citation>
    <scope>NUCLEOTIDE SEQUENCE</scope>
    <source>
        <strain evidence="5">NBRC 108219</strain>
    </source>
</reference>
<keyword evidence="3" id="KW-0408">Iron</keyword>
<dbReference type="InterPro" id="IPR050121">
    <property type="entry name" value="Cytochrome_P450_monoxygenase"/>
</dbReference>
<comment type="caution">
    <text evidence="5">The sequence shown here is derived from an EMBL/GenBank/DDBJ whole genome shotgun (WGS) entry which is preliminary data.</text>
</comment>
<gene>
    <name evidence="5" type="ORF">GCM10007853_15650</name>
</gene>
<dbReference type="PANTHER" id="PTHR24305">
    <property type="entry name" value="CYTOCHROME P450"/>
    <property type="match status" value="1"/>
</dbReference>
<keyword evidence="6" id="KW-1185">Reference proteome</keyword>
<keyword evidence="3" id="KW-0349">Heme</keyword>
<evidence type="ECO:0000256" key="3">
    <source>
        <dbReference type="RuleBase" id="RU000461"/>
    </source>
</evidence>
<dbReference type="Proteomes" id="UP001161391">
    <property type="component" value="Unassembled WGS sequence"/>
</dbReference>
<evidence type="ECO:0000313" key="6">
    <source>
        <dbReference type="Proteomes" id="UP001161391"/>
    </source>
</evidence>
<dbReference type="Gene3D" id="1.10.630.10">
    <property type="entry name" value="Cytochrome P450"/>
    <property type="match status" value="1"/>
</dbReference>
<protein>
    <submittedName>
        <fullName evidence="5">Cytochrome P450</fullName>
    </submittedName>
</protein>
<dbReference type="EMBL" id="BSNK01000001">
    <property type="protein sequence ID" value="GLQ23691.1"/>
    <property type="molecule type" value="Genomic_DNA"/>
</dbReference>
<dbReference type="PRINTS" id="PR00463">
    <property type="entry name" value="EP450I"/>
</dbReference>
<evidence type="ECO:0000313" key="5">
    <source>
        <dbReference type="EMBL" id="GLQ23691.1"/>
    </source>
</evidence>
<evidence type="ECO:0000256" key="4">
    <source>
        <dbReference type="SAM" id="MobiDB-lite"/>
    </source>
</evidence>
<dbReference type="InterPro" id="IPR017972">
    <property type="entry name" value="Cyt_P450_CS"/>
</dbReference>
<dbReference type="PRINTS" id="PR00385">
    <property type="entry name" value="P450"/>
</dbReference>
<comment type="cofactor">
    <cofactor evidence="1">
        <name>heme</name>
        <dbReference type="ChEBI" id="CHEBI:30413"/>
    </cofactor>
</comment>
<keyword evidence="3" id="KW-0479">Metal-binding</keyword>
<organism evidence="5 6">
    <name type="scientific">Algimonas ampicilliniresistens</name>
    <dbReference type="NCBI Taxonomy" id="1298735"/>
    <lineage>
        <taxon>Bacteria</taxon>
        <taxon>Pseudomonadati</taxon>
        <taxon>Pseudomonadota</taxon>
        <taxon>Alphaproteobacteria</taxon>
        <taxon>Maricaulales</taxon>
        <taxon>Robiginitomaculaceae</taxon>
        <taxon>Algimonas</taxon>
    </lineage>
</organism>
<name>A0ABQ5VAS6_9PROT</name>
<dbReference type="InterPro" id="IPR036396">
    <property type="entry name" value="Cyt_P450_sf"/>
</dbReference>